<evidence type="ECO:0000313" key="4">
    <source>
        <dbReference type="Proteomes" id="UP000528322"/>
    </source>
</evidence>
<feature type="transmembrane region" description="Helical" evidence="1">
    <location>
        <begin position="187"/>
        <end position="204"/>
    </location>
</feature>
<protein>
    <recommendedName>
        <fullName evidence="2">Nucleoside transporter/FeoB GTPase Gate domain-containing protein</fullName>
    </recommendedName>
</protein>
<feature type="transmembrane region" description="Helical" evidence="1">
    <location>
        <begin position="294"/>
        <end position="312"/>
    </location>
</feature>
<evidence type="ECO:0000256" key="1">
    <source>
        <dbReference type="SAM" id="Phobius"/>
    </source>
</evidence>
<sequence length="328" mass="35800">MTRRSPFPLLSTPLKGIANALKQAGRISLVLFRILIPIIIIIKILQELGLVELLGQAMAPLMALVGLPGSMGIVFATALLTNLYGGMIAFAALFAAENLTVAQVTVLATMMLVAHNFPIELAVARKAGVRLGAAFLIRFLGAFAVGALLFHTYRLGDWLQRDAILLWSPPAADPTLVQWALGEVRNLLAIFVIILVLVIALKIMERLRINHALEWLLRPVLSRMGIGPAATNITLVGMVLGLAYGGGLIIREAQSGKIPPRDVFASLALMGLTHSLIEDTLLMMLMGGHISGLLWGRLVFSIIVVFLLMKVMQRVPDSWFYRYAFHPR</sequence>
<name>A0A7W7Y522_9BACT</name>
<keyword evidence="1" id="KW-0472">Membrane</keyword>
<accession>A0A7W7Y522</accession>
<dbReference type="RefSeq" id="WP_183731546.1">
    <property type="nucleotide sequence ID" value="NZ_JACHID010000006.1"/>
</dbReference>
<comment type="caution">
    <text evidence="3">The sequence shown here is derived from an EMBL/GenBank/DDBJ whole genome shotgun (WGS) entry which is preliminary data.</text>
</comment>
<evidence type="ECO:0000313" key="3">
    <source>
        <dbReference type="EMBL" id="MBB5021942.1"/>
    </source>
</evidence>
<feature type="domain" description="Nucleoside transporter/FeoB GTPase Gate" evidence="2">
    <location>
        <begin position="29"/>
        <end position="118"/>
    </location>
</feature>
<dbReference type="InterPro" id="IPR011642">
    <property type="entry name" value="Gate_dom"/>
</dbReference>
<keyword evidence="4" id="KW-1185">Reference proteome</keyword>
<dbReference type="Pfam" id="PF07670">
    <property type="entry name" value="Gate"/>
    <property type="match status" value="1"/>
</dbReference>
<proteinExistence type="predicted"/>
<dbReference type="EMBL" id="JACHID010000006">
    <property type="protein sequence ID" value="MBB5021942.1"/>
    <property type="molecule type" value="Genomic_DNA"/>
</dbReference>
<evidence type="ECO:0000259" key="2">
    <source>
        <dbReference type="Pfam" id="PF07670"/>
    </source>
</evidence>
<dbReference type="AlphaFoldDB" id="A0A7W7Y522"/>
<feature type="transmembrane region" description="Helical" evidence="1">
    <location>
        <begin position="27"/>
        <end position="45"/>
    </location>
</feature>
<feature type="transmembrane region" description="Helical" evidence="1">
    <location>
        <begin position="225"/>
        <end position="244"/>
    </location>
</feature>
<reference evidence="3 4" key="1">
    <citation type="submission" date="2020-08" db="EMBL/GenBank/DDBJ databases">
        <title>Genomic Encyclopedia of Type Strains, Phase IV (KMG-IV): sequencing the most valuable type-strain genomes for metagenomic binning, comparative biology and taxonomic classification.</title>
        <authorList>
            <person name="Goeker M."/>
        </authorList>
    </citation>
    <scope>NUCLEOTIDE SEQUENCE [LARGE SCALE GENOMIC DNA]</scope>
    <source>
        <strain evidence="3 4">DSM 22071</strain>
    </source>
</reference>
<keyword evidence="1" id="KW-0812">Transmembrane</keyword>
<organism evidence="3 4">
    <name type="scientific">Desulfurispira natronophila</name>
    <dbReference type="NCBI Taxonomy" id="682562"/>
    <lineage>
        <taxon>Bacteria</taxon>
        <taxon>Pseudomonadati</taxon>
        <taxon>Chrysiogenota</taxon>
        <taxon>Chrysiogenia</taxon>
        <taxon>Chrysiogenales</taxon>
        <taxon>Chrysiogenaceae</taxon>
        <taxon>Desulfurispira</taxon>
    </lineage>
</organism>
<gene>
    <name evidence="3" type="ORF">HNR37_001256</name>
</gene>
<feature type="transmembrane region" description="Helical" evidence="1">
    <location>
        <begin position="135"/>
        <end position="153"/>
    </location>
</feature>
<dbReference type="Proteomes" id="UP000528322">
    <property type="component" value="Unassembled WGS sequence"/>
</dbReference>
<keyword evidence="1" id="KW-1133">Transmembrane helix</keyword>